<name>A0AA41YZ37_9HYPH</name>
<dbReference type="InterPro" id="IPR020846">
    <property type="entry name" value="MFS_dom"/>
</dbReference>
<feature type="transmembrane region" description="Helical" evidence="4">
    <location>
        <begin position="260"/>
        <end position="281"/>
    </location>
</feature>
<protein>
    <submittedName>
        <fullName evidence="6">MFS transporter</fullName>
    </submittedName>
</protein>
<dbReference type="EMBL" id="JAMOIM010000011">
    <property type="protein sequence ID" value="MCW6509748.1"/>
    <property type="molecule type" value="Genomic_DNA"/>
</dbReference>
<feature type="transmembrane region" description="Helical" evidence="4">
    <location>
        <begin position="145"/>
        <end position="170"/>
    </location>
</feature>
<feature type="transmembrane region" description="Helical" evidence="4">
    <location>
        <begin position="381"/>
        <end position="399"/>
    </location>
</feature>
<dbReference type="CDD" id="cd17324">
    <property type="entry name" value="MFS_NepI_like"/>
    <property type="match status" value="1"/>
</dbReference>
<feature type="transmembrane region" description="Helical" evidence="4">
    <location>
        <begin position="354"/>
        <end position="375"/>
    </location>
</feature>
<proteinExistence type="predicted"/>
<dbReference type="InterPro" id="IPR011701">
    <property type="entry name" value="MFS"/>
</dbReference>
<keyword evidence="2 4" id="KW-1133">Transmembrane helix</keyword>
<feature type="transmembrane region" description="Helical" evidence="4">
    <location>
        <begin position="112"/>
        <end position="133"/>
    </location>
</feature>
<feature type="transmembrane region" description="Helical" evidence="4">
    <location>
        <begin position="231"/>
        <end position="248"/>
    </location>
</feature>
<reference evidence="6" key="1">
    <citation type="submission" date="2022-05" db="EMBL/GenBank/DDBJ databases">
        <authorList>
            <person name="Pankratov T."/>
        </authorList>
    </citation>
    <scope>NUCLEOTIDE SEQUENCE</scope>
    <source>
        <strain evidence="6">BP6-180914</strain>
    </source>
</reference>
<evidence type="ECO:0000256" key="2">
    <source>
        <dbReference type="ARBA" id="ARBA00022989"/>
    </source>
</evidence>
<keyword evidence="1 4" id="KW-0812">Transmembrane</keyword>
<accession>A0AA41YZ37</accession>
<dbReference type="InterPro" id="IPR036259">
    <property type="entry name" value="MFS_trans_sf"/>
</dbReference>
<dbReference type="PANTHER" id="PTHR42910:SF1">
    <property type="entry name" value="MAJOR FACILITATOR SUPERFAMILY (MFS) PROFILE DOMAIN-CONTAINING PROTEIN"/>
    <property type="match status" value="1"/>
</dbReference>
<feature type="transmembrane region" description="Helical" evidence="4">
    <location>
        <begin position="176"/>
        <end position="195"/>
    </location>
</feature>
<feature type="transmembrane region" description="Helical" evidence="4">
    <location>
        <begin position="313"/>
        <end position="334"/>
    </location>
</feature>
<keyword evidence="3 4" id="KW-0472">Membrane</keyword>
<keyword evidence="7" id="KW-1185">Reference proteome</keyword>
<evidence type="ECO:0000259" key="5">
    <source>
        <dbReference type="PROSITE" id="PS50850"/>
    </source>
</evidence>
<dbReference type="SUPFAM" id="SSF103473">
    <property type="entry name" value="MFS general substrate transporter"/>
    <property type="match status" value="1"/>
</dbReference>
<feature type="domain" description="Major facilitator superfamily (MFS) profile" evidence="5">
    <location>
        <begin position="22"/>
        <end position="401"/>
    </location>
</feature>
<dbReference type="Gene3D" id="1.20.1250.20">
    <property type="entry name" value="MFS general substrate transporter like domains"/>
    <property type="match status" value="1"/>
</dbReference>
<dbReference type="PANTHER" id="PTHR42910">
    <property type="entry name" value="TRANSPORTER SCO4007-RELATED"/>
    <property type="match status" value="1"/>
</dbReference>
<evidence type="ECO:0000313" key="7">
    <source>
        <dbReference type="Proteomes" id="UP001165667"/>
    </source>
</evidence>
<dbReference type="GO" id="GO:0022857">
    <property type="term" value="F:transmembrane transporter activity"/>
    <property type="evidence" value="ECO:0007669"/>
    <property type="project" value="InterPro"/>
</dbReference>
<organism evidence="6 7">
    <name type="scientific">Lichenifustis flavocetrariae</name>
    <dbReference type="NCBI Taxonomy" id="2949735"/>
    <lineage>
        <taxon>Bacteria</taxon>
        <taxon>Pseudomonadati</taxon>
        <taxon>Pseudomonadota</taxon>
        <taxon>Alphaproteobacteria</taxon>
        <taxon>Hyphomicrobiales</taxon>
        <taxon>Lichenihabitantaceae</taxon>
        <taxon>Lichenifustis</taxon>
    </lineage>
</organism>
<evidence type="ECO:0000256" key="3">
    <source>
        <dbReference type="ARBA" id="ARBA00023136"/>
    </source>
</evidence>
<gene>
    <name evidence="6" type="ORF">M8523_17160</name>
</gene>
<sequence length="404" mass="41999">MTISLSESKQPSRSVPSLSTGLVLLLATACGIAVANIYYAQPLVGPISASLGLSTAAAGLIVTMTQIGYVLGLLFIVPLGDLVENRRLIALVLGLCAVALLAATLATRPIPFLIAMLSVGLCSVVVQVLIPFSAHLAPEETRGRVVGTVTSGLMLGIMLSRPVASFITYLASWKTVFALSTASTLGLALVLARALPRRQPPPGLSYVTLLQSMLRLALTTPVLRQRAAYQFLLYGAFSLFWTTTPLFLAGPTFGFTQAGIAWFGLAGVAGAVAAPVAGTLADRNLGRFATGLGIVAVAIAFPLSHFGQPGSKTALGFLLAAAVLLDFGVSAALVVSQRTIFSLGPHLRARLNGLFMSMFFIGGALGSGLGAWAYAQGGWTLASWLGIVPPLLALLLFTTEFKRG</sequence>
<feature type="transmembrane region" description="Helical" evidence="4">
    <location>
        <begin position="88"/>
        <end position="106"/>
    </location>
</feature>
<dbReference type="PROSITE" id="PS50850">
    <property type="entry name" value="MFS"/>
    <property type="match status" value="1"/>
</dbReference>
<feature type="transmembrane region" description="Helical" evidence="4">
    <location>
        <begin position="21"/>
        <end position="39"/>
    </location>
</feature>
<feature type="transmembrane region" description="Helical" evidence="4">
    <location>
        <begin position="51"/>
        <end position="76"/>
    </location>
</feature>
<dbReference type="Pfam" id="PF07690">
    <property type="entry name" value="MFS_1"/>
    <property type="match status" value="1"/>
</dbReference>
<dbReference type="Proteomes" id="UP001165667">
    <property type="component" value="Unassembled WGS sequence"/>
</dbReference>
<comment type="caution">
    <text evidence="6">The sequence shown here is derived from an EMBL/GenBank/DDBJ whole genome shotgun (WGS) entry which is preliminary data.</text>
</comment>
<evidence type="ECO:0000256" key="4">
    <source>
        <dbReference type="SAM" id="Phobius"/>
    </source>
</evidence>
<dbReference type="AlphaFoldDB" id="A0AA41YZ37"/>
<evidence type="ECO:0000313" key="6">
    <source>
        <dbReference type="EMBL" id="MCW6509748.1"/>
    </source>
</evidence>
<evidence type="ECO:0000256" key="1">
    <source>
        <dbReference type="ARBA" id="ARBA00022692"/>
    </source>
</evidence>
<feature type="transmembrane region" description="Helical" evidence="4">
    <location>
        <begin position="288"/>
        <end position="307"/>
    </location>
</feature>